<protein>
    <recommendedName>
        <fullName evidence="4">DUF4088 domain-containing protein</fullName>
    </recommendedName>
</protein>
<evidence type="ECO:0008006" key="4">
    <source>
        <dbReference type="Google" id="ProtNLM"/>
    </source>
</evidence>
<sequence>MPPALTRRRPPPRCRGRLPLRISPWIRSGRPTGRRVRALRASATRPLGGLLSTETARLDAYSTLIPRHPGKRGAACFVLRASCFVLRASCFVLRASCFVLRASCGVLRAAARGIGAHGLKFPHAPPLRRCSPAPGDGPRPRRGRGPSGMRADGEPPIGAAHTRPVHVGSRGRKRRSSRPASSIEKDMGQITLTLKDDTVVSLRKDYDAFVRVSLKLDPQFVTPSFEDFLRAKLLDSMVPLTEHAVQRLLQGGQYAWAKRTLDKEFPDVVSILIRQAGDFGFGFASRSEWTPDELAKACRDWAAAVVSGAQGDAALVDPLAAQIKSAVTDIQTLEERMQTPAWRLAESLRQRVYEAKLACEMSVGSVAREKLGELRGLLRLGIAHGSFQKQEAQQIMEYLRLLKPEIFIEEPYDIFTRIAAWLRSMFMDATPARGAQQNASQPPGQRRS</sequence>
<evidence type="ECO:0000256" key="1">
    <source>
        <dbReference type="SAM" id="MobiDB-lite"/>
    </source>
</evidence>
<gene>
    <name evidence="2" type="ordered locus">BURPS1710b_2936</name>
</gene>
<evidence type="ECO:0000313" key="3">
    <source>
        <dbReference type="Proteomes" id="UP000002700"/>
    </source>
</evidence>
<organism evidence="2 3">
    <name type="scientific">Burkholderia pseudomallei (strain 1710b)</name>
    <dbReference type="NCBI Taxonomy" id="320372"/>
    <lineage>
        <taxon>Bacteria</taxon>
        <taxon>Pseudomonadati</taxon>
        <taxon>Pseudomonadota</taxon>
        <taxon>Betaproteobacteria</taxon>
        <taxon>Burkholderiales</taxon>
        <taxon>Burkholderiaceae</taxon>
        <taxon>Burkholderia</taxon>
        <taxon>pseudomallei group</taxon>
    </lineage>
</organism>
<dbReference type="KEGG" id="bpm:BURPS1710b_2936"/>
<dbReference type="InterPro" id="IPR025146">
    <property type="entry name" value="DUF4088"/>
</dbReference>
<name>Q3JQ38_BURP1</name>
<dbReference type="EnsemblBacteria" id="ABA49716">
    <property type="protein sequence ID" value="ABA49716"/>
    <property type="gene ID" value="BURPS1710b_2936"/>
</dbReference>
<dbReference type="Pfam" id="PF13317">
    <property type="entry name" value="DUF4088"/>
    <property type="match status" value="1"/>
</dbReference>
<proteinExistence type="predicted"/>
<dbReference type="HOGENOM" id="CLU_060492_0_0_4"/>
<reference evidence="2 3" key="1">
    <citation type="submission" date="2005-09" db="EMBL/GenBank/DDBJ databases">
        <authorList>
            <person name="Woods D.E."/>
            <person name="Nierman W.C."/>
        </authorList>
    </citation>
    <scope>NUCLEOTIDE SEQUENCE [LARGE SCALE GENOMIC DNA]</scope>
    <source>
        <strain evidence="2 3">1710b</strain>
    </source>
</reference>
<evidence type="ECO:0000313" key="2">
    <source>
        <dbReference type="EMBL" id="ABA49716.1"/>
    </source>
</evidence>
<feature type="region of interest" description="Disordered" evidence="1">
    <location>
        <begin position="125"/>
        <end position="184"/>
    </location>
</feature>
<dbReference type="AlphaFoldDB" id="Q3JQ38"/>
<dbReference type="Proteomes" id="UP000002700">
    <property type="component" value="Chromosome I"/>
</dbReference>
<accession>Q3JQ38</accession>
<dbReference type="EMBL" id="CP000124">
    <property type="protein sequence ID" value="ABA49716.1"/>
    <property type="molecule type" value="Genomic_DNA"/>
</dbReference>